<dbReference type="GO" id="GO:0003755">
    <property type="term" value="F:peptidyl-prolyl cis-trans isomerase activity"/>
    <property type="evidence" value="ECO:0007669"/>
    <property type="project" value="UniProtKB-KW"/>
</dbReference>
<dbReference type="PANTHER" id="PTHR45779">
    <property type="entry name" value="PEPTIDYLPROLYL ISOMERASE"/>
    <property type="match status" value="1"/>
</dbReference>
<keyword evidence="6" id="KW-1133">Transmembrane helix</keyword>
<dbReference type="EC" id="5.2.1.8" evidence="2 5"/>
<dbReference type="InterPro" id="IPR046357">
    <property type="entry name" value="PPIase_dom_sf"/>
</dbReference>
<feature type="domain" description="PPIase FKBP-type" evidence="7">
    <location>
        <begin position="1"/>
        <end position="42"/>
    </location>
</feature>
<accession>A0A8H7SK03</accession>
<dbReference type="Proteomes" id="UP000613177">
    <property type="component" value="Unassembled WGS sequence"/>
</dbReference>
<dbReference type="Pfam" id="PF00254">
    <property type="entry name" value="FKBP_C"/>
    <property type="match status" value="1"/>
</dbReference>
<dbReference type="Gene3D" id="3.10.50.40">
    <property type="match status" value="1"/>
</dbReference>
<dbReference type="GO" id="GO:0005783">
    <property type="term" value="C:endoplasmic reticulum"/>
    <property type="evidence" value="ECO:0007669"/>
    <property type="project" value="TreeGrafter"/>
</dbReference>
<organism evidence="8 9">
    <name type="scientific">Thamnidium elegans</name>
    <dbReference type="NCBI Taxonomy" id="101142"/>
    <lineage>
        <taxon>Eukaryota</taxon>
        <taxon>Fungi</taxon>
        <taxon>Fungi incertae sedis</taxon>
        <taxon>Mucoromycota</taxon>
        <taxon>Mucoromycotina</taxon>
        <taxon>Mucoromycetes</taxon>
        <taxon>Mucorales</taxon>
        <taxon>Mucorineae</taxon>
        <taxon>Mucoraceae</taxon>
        <taxon>Thamnidium</taxon>
    </lineage>
</organism>
<evidence type="ECO:0000256" key="4">
    <source>
        <dbReference type="ARBA" id="ARBA00023235"/>
    </source>
</evidence>
<evidence type="ECO:0000313" key="9">
    <source>
        <dbReference type="Proteomes" id="UP000613177"/>
    </source>
</evidence>
<evidence type="ECO:0000256" key="1">
    <source>
        <dbReference type="ARBA" id="ARBA00000971"/>
    </source>
</evidence>
<dbReference type="InterPro" id="IPR001179">
    <property type="entry name" value="PPIase_FKBP_dom"/>
</dbReference>
<protein>
    <recommendedName>
        <fullName evidence="2 5">peptidylprolyl isomerase</fullName>
        <ecNumber evidence="2 5">5.2.1.8</ecNumber>
    </recommendedName>
</protein>
<gene>
    <name evidence="8" type="ORF">INT48_008697</name>
</gene>
<keyword evidence="9" id="KW-1185">Reference proteome</keyword>
<dbReference type="EMBL" id="JAEPRE010000271">
    <property type="protein sequence ID" value="KAG2229468.1"/>
    <property type="molecule type" value="Genomic_DNA"/>
</dbReference>
<proteinExistence type="predicted"/>
<dbReference type="PROSITE" id="PS50059">
    <property type="entry name" value="FKBP_PPIASE"/>
    <property type="match status" value="1"/>
</dbReference>
<name>A0A8H7SK03_9FUNG</name>
<keyword evidence="4 5" id="KW-0413">Isomerase</keyword>
<evidence type="ECO:0000256" key="2">
    <source>
        <dbReference type="ARBA" id="ARBA00013194"/>
    </source>
</evidence>
<evidence type="ECO:0000259" key="7">
    <source>
        <dbReference type="PROSITE" id="PS50059"/>
    </source>
</evidence>
<evidence type="ECO:0000313" key="8">
    <source>
        <dbReference type="EMBL" id="KAG2229468.1"/>
    </source>
</evidence>
<evidence type="ECO:0000256" key="3">
    <source>
        <dbReference type="ARBA" id="ARBA00023110"/>
    </source>
</evidence>
<reference evidence="8" key="1">
    <citation type="submission" date="2021-01" db="EMBL/GenBank/DDBJ databases">
        <title>Metabolic potential, ecology and presence of endohyphal bacteria is reflected in genomic diversity of Mucoromycotina.</title>
        <authorList>
            <person name="Muszewska A."/>
            <person name="Okrasinska A."/>
            <person name="Steczkiewicz K."/>
            <person name="Drgas O."/>
            <person name="Orlowska M."/>
            <person name="Perlinska-Lenart U."/>
            <person name="Aleksandrzak-Piekarczyk T."/>
            <person name="Szatraj K."/>
            <person name="Zielenkiewicz U."/>
            <person name="Pilsyk S."/>
            <person name="Malc E."/>
            <person name="Mieczkowski P."/>
            <person name="Kruszewska J.S."/>
            <person name="Biernat P."/>
            <person name="Pawlowska J."/>
        </authorList>
    </citation>
    <scope>NUCLEOTIDE SEQUENCE</scope>
    <source>
        <strain evidence="8">WA0000018081</strain>
    </source>
</reference>
<dbReference type="PANTHER" id="PTHR45779:SF7">
    <property type="entry name" value="PEPTIDYLPROLYL ISOMERASE"/>
    <property type="match status" value="1"/>
</dbReference>
<keyword evidence="6" id="KW-0812">Transmembrane</keyword>
<evidence type="ECO:0000256" key="6">
    <source>
        <dbReference type="SAM" id="Phobius"/>
    </source>
</evidence>
<keyword evidence="6" id="KW-0472">Membrane</keyword>
<sequence>MCVGEKRRLVIPPSLGYGDRGAGNAIPGGATLVFDVELIDIKKGKGSARQVTEDSQNNISFILSTVGVLGLFLIVFKLAKKQDLVEAKKASENELKEKK</sequence>
<evidence type="ECO:0000256" key="5">
    <source>
        <dbReference type="PROSITE-ProRule" id="PRU00277"/>
    </source>
</evidence>
<dbReference type="InterPro" id="IPR044609">
    <property type="entry name" value="FKBP2/11"/>
</dbReference>
<comment type="catalytic activity">
    <reaction evidence="1 5">
        <text>[protein]-peptidylproline (omega=180) = [protein]-peptidylproline (omega=0)</text>
        <dbReference type="Rhea" id="RHEA:16237"/>
        <dbReference type="Rhea" id="RHEA-COMP:10747"/>
        <dbReference type="Rhea" id="RHEA-COMP:10748"/>
        <dbReference type="ChEBI" id="CHEBI:83833"/>
        <dbReference type="ChEBI" id="CHEBI:83834"/>
        <dbReference type="EC" id="5.2.1.8"/>
    </reaction>
</comment>
<dbReference type="SUPFAM" id="SSF54534">
    <property type="entry name" value="FKBP-like"/>
    <property type="match status" value="1"/>
</dbReference>
<dbReference type="AlphaFoldDB" id="A0A8H7SK03"/>
<keyword evidence="3 5" id="KW-0697">Rotamase</keyword>
<feature type="transmembrane region" description="Helical" evidence="6">
    <location>
        <begin position="59"/>
        <end position="79"/>
    </location>
</feature>
<comment type="caution">
    <text evidence="8">The sequence shown here is derived from an EMBL/GenBank/DDBJ whole genome shotgun (WGS) entry which is preliminary data.</text>
</comment>